<dbReference type="GO" id="GO:0006888">
    <property type="term" value="P:endoplasmic reticulum to Golgi vesicle-mediated transport"/>
    <property type="evidence" value="ECO:0007669"/>
    <property type="project" value="TreeGrafter"/>
</dbReference>
<accession>A0A7R8X625</accession>
<dbReference type="InterPro" id="IPR029063">
    <property type="entry name" value="SAM-dependent_MTases_sf"/>
</dbReference>
<dbReference type="OrthoDB" id="6357215at2759"/>
<evidence type="ECO:0000313" key="3">
    <source>
        <dbReference type="Proteomes" id="UP000677054"/>
    </source>
</evidence>
<dbReference type="GO" id="GO:0016197">
    <property type="term" value="P:endosomal transport"/>
    <property type="evidence" value="ECO:0007669"/>
    <property type="project" value="TreeGrafter"/>
</dbReference>
<evidence type="ECO:0000259" key="1">
    <source>
        <dbReference type="Pfam" id="PF05050"/>
    </source>
</evidence>
<dbReference type="GO" id="GO:0005789">
    <property type="term" value="C:endoplasmic reticulum membrane"/>
    <property type="evidence" value="ECO:0007669"/>
    <property type="project" value="TreeGrafter"/>
</dbReference>
<evidence type="ECO:0000313" key="2">
    <source>
        <dbReference type="EMBL" id="CAD7244713.1"/>
    </source>
</evidence>
<dbReference type="GO" id="GO:0005794">
    <property type="term" value="C:Golgi apparatus"/>
    <property type="evidence" value="ECO:0007669"/>
    <property type="project" value="TreeGrafter"/>
</dbReference>
<dbReference type="SUPFAM" id="SSF53335">
    <property type="entry name" value="S-adenosyl-L-methionine-dependent methyltransferases"/>
    <property type="match status" value="1"/>
</dbReference>
<gene>
    <name evidence="2" type="ORF">DSTB1V02_LOCUS4600</name>
</gene>
<dbReference type="AlphaFoldDB" id="A0A7R8X625"/>
<dbReference type="PANTHER" id="PTHR34009">
    <property type="entry name" value="PROTEIN STAR"/>
    <property type="match status" value="1"/>
</dbReference>
<sequence length="224" mass="26067">TSSIQDRYNKFFVEAGALDGRTISKTLYLEENYGWTGLLVEPNPHLFQKMTTQNRNAWLAPYCLSPEDNIIQELMEYPYDQKNPIASWGGGISKEGTKIKGPFSKDIPVYSALVKCYPLHMLLDALDITTVHFFSLDVEGLELKVLKTLPFHRIQFHVIEVEYIFTDEGKEALRDFLLSLGYKLENEQWLYNTVILRKKVPHLLMNVDYWLWFSISFSEMIKIS</sequence>
<feature type="domain" description="Methyltransferase FkbM" evidence="1">
    <location>
        <begin position="15"/>
        <end position="184"/>
    </location>
</feature>
<organism evidence="2">
    <name type="scientific">Darwinula stevensoni</name>
    <dbReference type="NCBI Taxonomy" id="69355"/>
    <lineage>
        <taxon>Eukaryota</taxon>
        <taxon>Metazoa</taxon>
        <taxon>Ecdysozoa</taxon>
        <taxon>Arthropoda</taxon>
        <taxon>Crustacea</taxon>
        <taxon>Oligostraca</taxon>
        <taxon>Ostracoda</taxon>
        <taxon>Podocopa</taxon>
        <taxon>Podocopida</taxon>
        <taxon>Darwinulocopina</taxon>
        <taxon>Darwinuloidea</taxon>
        <taxon>Darwinulidae</taxon>
        <taxon>Darwinula</taxon>
    </lineage>
</organism>
<dbReference type="PANTHER" id="PTHR34009:SF2">
    <property type="entry name" value="PROTEIN STAR"/>
    <property type="match status" value="1"/>
</dbReference>
<dbReference type="EMBL" id="CAJPEV010000693">
    <property type="protein sequence ID" value="CAG0887685.1"/>
    <property type="molecule type" value="Genomic_DNA"/>
</dbReference>
<dbReference type="InterPro" id="IPR053202">
    <property type="entry name" value="EGF_Rcpt_Signaling_Reg"/>
</dbReference>
<proteinExistence type="predicted"/>
<dbReference type="GO" id="GO:0031902">
    <property type="term" value="C:late endosome membrane"/>
    <property type="evidence" value="ECO:0007669"/>
    <property type="project" value="TreeGrafter"/>
</dbReference>
<name>A0A7R8X625_9CRUS</name>
<dbReference type="Gene3D" id="3.40.50.150">
    <property type="entry name" value="Vaccinia Virus protein VP39"/>
    <property type="match status" value="1"/>
</dbReference>
<dbReference type="EMBL" id="LR900210">
    <property type="protein sequence ID" value="CAD7244713.1"/>
    <property type="molecule type" value="Genomic_DNA"/>
</dbReference>
<dbReference type="GO" id="GO:0005886">
    <property type="term" value="C:plasma membrane"/>
    <property type="evidence" value="ECO:0007669"/>
    <property type="project" value="TreeGrafter"/>
</dbReference>
<reference evidence="2" key="1">
    <citation type="submission" date="2020-11" db="EMBL/GenBank/DDBJ databases">
        <authorList>
            <person name="Tran Van P."/>
        </authorList>
    </citation>
    <scope>NUCLEOTIDE SEQUENCE</scope>
</reference>
<dbReference type="Proteomes" id="UP000677054">
    <property type="component" value="Unassembled WGS sequence"/>
</dbReference>
<dbReference type="InterPro" id="IPR006342">
    <property type="entry name" value="FkbM_mtfrase"/>
</dbReference>
<keyword evidence="3" id="KW-1185">Reference proteome</keyword>
<dbReference type="Pfam" id="PF05050">
    <property type="entry name" value="Methyltransf_21"/>
    <property type="match status" value="1"/>
</dbReference>
<protein>
    <recommendedName>
        <fullName evidence="1">Methyltransferase FkbM domain-containing protein</fullName>
    </recommendedName>
</protein>
<feature type="non-terminal residue" evidence="2">
    <location>
        <position position="1"/>
    </location>
</feature>